<evidence type="ECO:0000256" key="1">
    <source>
        <dbReference type="ARBA" id="ARBA00003283"/>
    </source>
</evidence>
<dbReference type="PANTHER" id="PTHR30349">
    <property type="entry name" value="PHAGE INTEGRASE-RELATED"/>
    <property type="match status" value="1"/>
</dbReference>
<dbReference type="SUPFAM" id="SSF56349">
    <property type="entry name" value="DNA breaking-rejoining enzymes"/>
    <property type="match status" value="1"/>
</dbReference>
<reference evidence="7" key="1">
    <citation type="submission" date="2017-04" db="EMBL/GenBank/DDBJ databases">
        <title>Complete Genome Sequences of Twelve Strains of a Stable Defined Moderately Diverse Mouse Microbiota 2 (sDMDMm2).</title>
        <authorList>
            <person name="Uchimura Y."/>
            <person name="Wyss M."/>
            <person name="Brugiroux S."/>
            <person name="Limenitakis J.P."/>
            <person name="Stecher B."/>
            <person name="McCoy K.D."/>
            <person name="Macpherson A.J."/>
        </authorList>
    </citation>
    <scope>NUCLEOTIDE SEQUENCE</scope>
    <source>
        <strain evidence="7">YL58</strain>
    </source>
</reference>
<evidence type="ECO:0000313" key="8">
    <source>
        <dbReference type="Proteomes" id="UP000092574"/>
    </source>
</evidence>
<dbReference type="GO" id="GO:0003677">
    <property type="term" value="F:DNA binding"/>
    <property type="evidence" value="ECO:0007669"/>
    <property type="project" value="UniProtKB-KW"/>
</dbReference>
<dbReference type="RefSeq" id="WP_065540810.1">
    <property type="nucleotide sequence ID" value="NZ_CP015405.2"/>
</dbReference>
<dbReference type="InterPro" id="IPR010998">
    <property type="entry name" value="Integrase_recombinase_N"/>
</dbReference>
<evidence type="ECO:0000256" key="5">
    <source>
        <dbReference type="ARBA" id="ARBA00023172"/>
    </source>
</evidence>
<name>A0A1C7I4Q1_9FIRM</name>
<dbReference type="InterPro" id="IPR050090">
    <property type="entry name" value="Tyrosine_recombinase_XerCD"/>
</dbReference>
<dbReference type="Gene3D" id="1.10.443.10">
    <property type="entry name" value="Intergrase catalytic core"/>
    <property type="match status" value="1"/>
</dbReference>
<dbReference type="AlphaFoldDB" id="A0A1C7I4Q1"/>
<dbReference type="PANTHER" id="PTHR30349:SF64">
    <property type="entry name" value="PROPHAGE INTEGRASE INTD-RELATED"/>
    <property type="match status" value="1"/>
</dbReference>
<dbReference type="Proteomes" id="UP000092574">
    <property type="component" value="Chromosome"/>
</dbReference>
<evidence type="ECO:0000256" key="3">
    <source>
        <dbReference type="ARBA" id="ARBA00022908"/>
    </source>
</evidence>
<dbReference type="CDD" id="cd01189">
    <property type="entry name" value="INT_ICEBs1_C_like"/>
    <property type="match status" value="1"/>
</dbReference>
<dbReference type="InterPro" id="IPR004107">
    <property type="entry name" value="Integrase_SAM-like_N"/>
</dbReference>
<comment type="function">
    <text evidence="1">Site-specific tyrosine recombinase, which acts by catalyzing the cutting and rejoining of the recombining DNA molecules.</text>
</comment>
<feature type="domain" description="Tyr recombinase" evidence="6">
    <location>
        <begin position="173"/>
        <end position="373"/>
    </location>
</feature>
<proteinExistence type="inferred from homology"/>
<dbReference type="InterPro" id="IPR013762">
    <property type="entry name" value="Integrase-like_cat_sf"/>
</dbReference>
<comment type="similarity">
    <text evidence="2">Belongs to the 'phage' integrase family.</text>
</comment>
<dbReference type="Pfam" id="PF14659">
    <property type="entry name" value="Phage_int_SAM_3"/>
    <property type="match status" value="1"/>
</dbReference>
<dbReference type="InterPro" id="IPR011010">
    <property type="entry name" value="DNA_brk_join_enz"/>
</dbReference>
<dbReference type="GO" id="GO:0006310">
    <property type="term" value="P:DNA recombination"/>
    <property type="evidence" value="ECO:0007669"/>
    <property type="project" value="UniProtKB-KW"/>
</dbReference>
<dbReference type="PROSITE" id="PS51898">
    <property type="entry name" value="TYR_RECOMBINASE"/>
    <property type="match status" value="1"/>
</dbReference>
<dbReference type="Gene3D" id="1.10.150.130">
    <property type="match status" value="1"/>
</dbReference>
<accession>A0A1C7I4Q1</accession>
<dbReference type="EMBL" id="CP015405">
    <property type="protein sequence ID" value="ANU74581.1"/>
    <property type="molecule type" value="Genomic_DNA"/>
</dbReference>
<evidence type="ECO:0000259" key="6">
    <source>
        <dbReference type="PROSITE" id="PS51898"/>
    </source>
</evidence>
<dbReference type="GO" id="GO:0015074">
    <property type="term" value="P:DNA integration"/>
    <property type="evidence" value="ECO:0007669"/>
    <property type="project" value="UniProtKB-KW"/>
</dbReference>
<evidence type="ECO:0000256" key="2">
    <source>
        <dbReference type="ARBA" id="ARBA00008857"/>
    </source>
</evidence>
<protein>
    <submittedName>
        <fullName evidence="7">Site-specific integrase</fullName>
    </submittedName>
</protein>
<keyword evidence="3" id="KW-0229">DNA integration</keyword>
<dbReference type="KEGG" id="byl:A4V09_01670"/>
<dbReference type="InterPro" id="IPR002104">
    <property type="entry name" value="Integrase_catalytic"/>
</dbReference>
<organism evidence="7 8">
    <name type="scientific">Blautia pseudococcoides</name>
    <dbReference type="NCBI Taxonomy" id="1796616"/>
    <lineage>
        <taxon>Bacteria</taxon>
        <taxon>Bacillati</taxon>
        <taxon>Bacillota</taxon>
        <taxon>Clostridia</taxon>
        <taxon>Lachnospirales</taxon>
        <taxon>Lachnospiraceae</taxon>
        <taxon>Blautia</taxon>
    </lineage>
</organism>
<keyword evidence="4" id="KW-0238">DNA-binding</keyword>
<gene>
    <name evidence="7" type="ORF">A4V09_01670</name>
</gene>
<keyword evidence="8" id="KW-1185">Reference proteome</keyword>
<keyword evidence="5" id="KW-0233">DNA recombination</keyword>
<sequence>MSRKGENIRKRKDGRWEARYMKGRDMNGKIRYGYLYGRSYKEVKEKKIRMISEYPAFFTYGSQPSALLEDDRICTVSAHWKNHIRYTVKESTYSNYGEILENHILPALGETSVRKFTNQTLLSFVQRELEKGMSYGSIHVIMGVLKNILHYGQELGCLPAELLKFPRIPAGSKEIRIMSKEDFRKLDACLSEGSDPFTFGILLCMYTGIRVGELCGLKWEDIDFNHRKIYIRRTVTRVKNLDMTLIEGQGVCPRTRLNIGTPKTSTSMREIPLPDRLLSIGTALKKNGRCFLLTGTENCVEPRTVQRRYASLLKKCQIPHIKIHSLRHQFSCRWIEQGFDTKSLSEILGHTSVKTTLDLYVHIQAETKREYMNRLTTP</sequence>
<dbReference type="OrthoDB" id="111144at2"/>
<dbReference type="Pfam" id="PF00589">
    <property type="entry name" value="Phage_integrase"/>
    <property type="match status" value="1"/>
</dbReference>
<evidence type="ECO:0000256" key="4">
    <source>
        <dbReference type="ARBA" id="ARBA00023125"/>
    </source>
</evidence>
<evidence type="ECO:0000313" key="7">
    <source>
        <dbReference type="EMBL" id="ANU74581.1"/>
    </source>
</evidence>